<reference evidence="1 2" key="1">
    <citation type="journal article" date="2024" name="Ann. Entomol. Soc. Am.">
        <title>Genomic analyses of the southern and eastern yellowjacket wasps (Hymenoptera: Vespidae) reveal evolutionary signatures of social life.</title>
        <authorList>
            <person name="Catto M.A."/>
            <person name="Caine P.B."/>
            <person name="Orr S.E."/>
            <person name="Hunt B.G."/>
            <person name="Goodisman M.A.D."/>
        </authorList>
    </citation>
    <scope>NUCLEOTIDE SEQUENCE [LARGE SCALE GENOMIC DNA]</scope>
    <source>
        <strain evidence="1">232</strain>
        <tissue evidence="1">Head and thorax</tissue>
    </source>
</reference>
<dbReference type="Proteomes" id="UP001607303">
    <property type="component" value="Unassembled WGS sequence"/>
</dbReference>
<protein>
    <submittedName>
        <fullName evidence="1">Uncharacterized protein</fullName>
    </submittedName>
</protein>
<evidence type="ECO:0000313" key="2">
    <source>
        <dbReference type="Proteomes" id="UP001607303"/>
    </source>
</evidence>
<keyword evidence="2" id="KW-1185">Reference proteome</keyword>
<evidence type="ECO:0000313" key="1">
    <source>
        <dbReference type="EMBL" id="KAL2748185.1"/>
    </source>
</evidence>
<comment type="caution">
    <text evidence="1">The sequence shown here is derived from an EMBL/GenBank/DDBJ whole genome shotgun (WGS) entry which is preliminary data.</text>
</comment>
<accession>A0ABD2CST6</accession>
<dbReference type="AlphaFoldDB" id="A0ABD2CST6"/>
<organism evidence="1 2">
    <name type="scientific">Vespula maculifrons</name>
    <name type="common">Eastern yellow jacket</name>
    <name type="synonym">Wasp</name>
    <dbReference type="NCBI Taxonomy" id="7453"/>
    <lineage>
        <taxon>Eukaryota</taxon>
        <taxon>Metazoa</taxon>
        <taxon>Ecdysozoa</taxon>
        <taxon>Arthropoda</taxon>
        <taxon>Hexapoda</taxon>
        <taxon>Insecta</taxon>
        <taxon>Pterygota</taxon>
        <taxon>Neoptera</taxon>
        <taxon>Endopterygota</taxon>
        <taxon>Hymenoptera</taxon>
        <taxon>Apocrita</taxon>
        <taxon>Aculeata</taxon>
        <taxon>Vespoidea</taxon>
        <taxon>Vespidae</taxon>
        <taxon>Vespinae</taxon>
        <taxon>Vespula</taxon>
    </lineage>
</organism>
<sequence length="76" mass="8709">MTIQVRFDIYYKSKLTLHCSDTSVPSINAFTIAKVHVSDSCFLLLPSYKLSQCIRKKARDKLEDFVSLCAIYISMI</sequence>
<proteinExistence type="predicted"/>
<gene>
    <name evidence="1" type="ORF">V1477_003470</name>
</gene>
<dbReference type="EMBL" id="JAYRBN010000032">
    <property type="protein sequence ID" value="KAL2748185.1"/>
    <property type="molecule type" value="Genomic_DNA"/>
</dbReference>
<name>A0ABD2CST6_VESMC</name>